<dbReference type="PROSITE" id="PS51257">
    <property type="entry name" value="PROKAR_LIPOPROTEIN"/>
    <property type="match status" value="1"/>
</dbReference>
<dbReference type="OrthoDB" id="1953515at2"/>
<accession>A0A1H3QKL4</accession>
<sequence>MYIYTRKIKILRLIIFIAIIALLLTSCAQKQEKPMIEKETEKIPESLKQMVEKTEELMDKLEGIIEESKKPEITEKEAEEGKKSTEDKNNESNEEAKNSKDKSQDPSKNKEAEKTMETSQKKQEKITSMWDDAKKISKEIHFSWSEYELLAMEKGLKEKEISSFEDSLNNLTVSIDEKSILNSLNYSNSLSFNMSPFFDTYKGNNEGYLMRIKHYIRQAYLNAMKDEWNKSIENIKEGLEAMNIVRTRIKLDKKDQDLMEKLNLSMINMNSSISKENLELLKVKRDITLKNIDSIMGKVH</sequence>
<dbReference type="STRING" id="415015.SAMN05660462_01996"/>
<reference evidence="3" key="1">
    <citation type="submission" date="2016-10" db="EMBL/GenBank/DDBJ databases">
        <authorList>
            <person name="Varghese N."/>
            <person name="Submissions S."/>
        </authorList>
    </citation>
    <scope>NUCLEOTIDE SEQUENCE [LARGE SCALE GENOMIC DNA]</scope>
    <source>
        <strain evidence="3">DSM 21650</strain>
    </source>
</reference>
<proteinExistence type="predicted"/>
<dbReference type="EMBL" id="FNQE01000021">
    <property type="protein sequence ID" value="SDZ14082.1"/>
    <property type="molecule type" value="Genomic_DNA"/>
</dbReference>
<organism evidence="2 3">
    <name type="scientific">Proteiniborus ethanoligenes</name>
    <dbReference type="NCBI Taxonomy" id="415015"/>
    <lineage>
        <taxon>Bacteria</taxon>
        <taxon>Bacillati</taxon>
        <taxon>Bacillota</taxon>
        <taxon>Clostridia</taxon>
        <taxon>Eubacteriales</taxon>
        <taxon>Proteiniborus</taxon>
    </lineage>
</organism>
<evidence type="ECO:0000313" key="3">
    <source>
        <dbReference type="Proteomes" id="UP000198625"/>
    </source>
</evidence>
<evidence type="ECO:0000256" key="1">
    <source>
        <dbReference type="SAM" id="MobiDB-lite"/>
    </source>
</evidence>
<evidence type="ECO:0008006" key="4">
    <source>
        <dbReference type="Google" id="ProtNLM"/>
    </source>
</evidence>
<dbReference type="Proteomes" id="UP000198625">
    <property type="component" value="Unassembled WGS sequence"/>
</dbReference>
<feature type="region of interest" description="Disordered" evidence="1">
    <location>
        <begin position="63"/>
        <end position="126"/>
    </location>
</feature>
<evidence type="ECO:0000313" key="2">
    <source>
        <dbReference type="EMBL" id="SDZ14082.1"/>
    </source>
</evidence>
<name>A0A1H3QKL4_9FIRM</name>
<dbReference type="AlphaFoldDB" id="A0A1H3QKL4"/>
<dbReference type="RefSeq" id="WP_091730589.1">
    <property type="nucleotide sequence ID" value="NZ_FNQE01000021.1"/>
</dbReference>
<keyword evidence="3" id="KW-1185">Reference proteome</keyword>
<protein>
    <recommendedName>
        <fullName evidence="4">Lipoprotein</fullName>
    </recommendedName>
</protein>
<gene>
    <name evidence="2" type="ORF">SAMN05660462_01996</name>
</gene>